<dbReference type="Pfam" id="PF00361">
    <property type="entry name" value="Proton_antipo_M"/>
    <property type="match status" value="1"/>
</dbReference>
<feature type="transmembrane region" description="Helical" evidence="5">
    <location>
        <begin position="132"/>
        <end position="151"/>
    </location>
</feature>
<dbReference type="GO" id="GO:0008137">
    <property type="term" value="F:NADH dehydrogenase (ubiquinone) activity"/>
    <property type="evidence" value="ECO:0007669"/>
    <property type="project" value="InterPro"/>
</dbReference>
<keyword evidence="5" id="KW-1003">Cell membrane</keyword>
<evidence type="ECO:0000256" key="3">
    <source>
        <dbReference type="ARBA" id="ARBA00022989"/>
    </source>
</evidence>
<keyword evidence="5" id="KW-0520">NAD</keyword>
<comment type="similarity">
    <text evidence="5">Belongs to the complex I subunit 2 family.</text>
</comment>
<feature type="transmembrane region" description="Helical" evidence="5">
    <location>
        <begin position="43"/>
        <end position="63"/>
    </location>
</feature>
<dbReference type="GO" id="GO:0012505">
    <property type="term" value="C:endomembrane system"/>
    <property type="evidence" value="ECO:0007669"/>
    <property type="project" value="UniProtKB-SubCell"/>
</dbReference>
<dbReference type="NCBIfam" id="NF004444">
    <property type="entry name" value="PRK05777.2-2"/>
    <property type="match status" value="1"/>
</dbReference>
<dbReference type="InterPro" id="IPR001750">
    <property type="entry name" value="ND/Mrp_TM"/>
</dbReference>
<keyword evidence="5" id="KW-0874">Quinone</keyword>
<evidence type="ECO:0000256" key="2">
    <source>
        <dbReference type="ARBA" id="ARBA00022692"/>
    </source>
</evidence>
<dbReference type="PANTHER" id="PTHR22773">
    <property type="entry name" value="NADH DEHYDROGENASE"/>
    <property type="match status" value="1"/>
</dbReference>
<feature type="transmembrane region" description="Helical" evidence="5">
    <location>
        <begin position="204"/>
        <end position="226"/>
    </location>
</feature>
<keyword evidence="4 5" id="KW-0472">Membrane</keyword>
<comment type="subcellular location">
    <subcellularLocation>
        <location evidence="5">Cell membrane</location>
        <topology evidence="5">Multi-pass membrane protein</topology>
    </subcellularLocation>
    <subcellularLocation>
        <location evidence="1">Endomembrane system</location>
        <topology evidence="1">Multi-pass membrane protein</topology>
    </subcellularLocation>
    <subcellularLocation>
        <location evidence="6">Membrane</location>
        <topology evidence="6">Multi-pass membrane protein</topology>
    </subcellularLocation>
</comment>
<gene>
    <name evidence="5 8" type="primary">nuoN</name>
    <name evidence="8" type="ORF">F1B92_00595</name>
</gene>
<feature type="transmembrane region" description="Helical" evidence="5">
    <location>
        <begin position="163"/>
        <end position="184"/>
    </location>
</feature>
<evidence type="ECO:0000259" key="7">
    <source>
        <dbReference type="Pfam" id="PF00361"/>
    </source>
</evidence>
<keyword evidence="5" id="KW-0830">Ubiquinone</keyword>
<dbReference type="GO" id="GO:0042773">
    <property type="term" value="P:ATP synthesis coupled electron transport"/>
    <property type="evidence" value="ECO:0007669"/>
    <property type="project" value="InterPro"/>
</dbReference>
<feature type="transmembrane region" description="Helical" evidence="5">
    <location>
        <begin position="270"/>
        <end position="293"/>
    </location>
</feature>
<protein>
    <recommendedName>
        <fullName evidence="5">NADH-quinone oxidoreductase subunit N</fullName>
        <ecNumber evidence="5">7.1.1.-</ecNumber>
    </recommendedName>
    <alternativeName>
        <fullName evidence="5">NADH dehydrogenase I subunit N</fullName>
    </alternativeName>
    <alternativeName>
        <fullName evidence="5">NDH-1 subunit N</fullName>
    </alternativeName>
</protein>
<feature type="domain" description="NADH:quinone oxidoreductase/Mrp antiporter transmembrane" evidence="7">
    <location>
        <begin position="127"/>
        <end position="421"/>
    </location>
</feature>
<feature type="transmembrane region" description="Helical" evidence="5">
    <location>
        <begin position="300"/>
        <end position="322"/>
    </location>
</feature>
<dbReference type="Proteomes" id="UP000476338">
    <property type="component" value="Unassembled WGS sequence"/>
</dbReference>
<dbReference type="GO" id="GO:0048038">
    <property type="term" value="F:quinone binding"/>
    <property type="evidence" value="ECO:0007669"/>
    <property type="project" value="UniProtKB-KW"/>
</dbReference>
<feature type="transmembrane region" description="Helical" evidence="5">
    <location>
        <begin position="374"/>
        <end position="395"/>
    </location>
</feature>
<evidence type="ECO:0000313" key="8">
    <source>
        <dbReference type="EMBL" id="MSN95710.1"/>
    </source>
</evidence>
<dbReference type="AlphaFoldDB" id="A0A6L5WFC2"/>
<evidence type="ECO:0000256" key="5">
    <source>
        <dbReference type="HAMAP-Rule" id="MF_00445"/>
    </source>
</evidence>
<feature type="transmembrane region" description="Helical" evidence="5">
    <location>
        <begin position="407"/>
        <end position="427"/>
    </location>
</feature>
<keyword evidence="5" id="KW-1278">Translocase</keyword>
<reference evidence="8 9" key="1">
    <citation type="submission" date="2019-09" db="EMBL/GenBank/DDBJ databases">
        <authorList>
            <person name="Silva M."/>
            <person name="Pereira G."/>
            <person name="Lopes-Da-Costa L."/>
            <person name="Silva E."/>
        </authorList>
    </citation>
    <scope>NUCLEOTIDE SEQUENCE [LARGE SCALE GENOMIC DNA]</scope>
    <source>
        <strain evidence="8 9">FMV-PI01</strain>
    </source>
</reference>
<keyword evidence="8" id="KW-0560">Oxidoreductase</keyword>
<dbReference type="NCBIfam" id="TIGR01770">
    <property type="entry name" value="NDH_I_N"/>
    <property type="match status" value="1"/>
</dbReference>
<evidence type="ECO:0000256" key="1">
    <source>
        <dbReference type="ARBA" id="ARBA00004127"/>
    </source>
</evidence>
<name>A0A6L5WFC2_9BACT</name>
<dbReference type="HAMAP" id="MF_00445">
    <property type="entry name" value="NDH1_NuoN_1"/>
    <property type="match status" value="1"/>
</dbReference>
<feature type="transmembrane region" description="Helical" evidence="5">
    <location>
        <begin position="448"/>
        <end position="470"/>
    </location>
</feature>
<keyword evidence="3 5" id="KW-1133">Transmembrane helix</keyword>
<proteinExistence type="inferred from homology"/>
<reference evidence="8 9" key="2">
    <citation type="submission" date="2020-03" db="EMBL/GenBank/DDBJ databases">
        <title>Campylobacter portucalensis sp. nov., a new species of Campylobacter isolated from the reproductive tract of bulls.</title>
        <authorList>
            <person name="Silva M.F."/>
            <person name="Pereira G."/>
            <person name="Carneiro C."/>
            <person name="Hemphill A."/>
            <person name="Mateus L."/>
            <person name="Lopes-Da-Costa L."/>
            <person name="Silva E."/>
        </authorList>
    </citation>
    <scope>NUCLEOTIDE SEQUENCE [LARGE SCALE GENOMIC DNA]</scope>
    <source>
        <strain evidence="8 9">FMV-PI01</strain>
    </source>
</reference>
<dbReference type="EMBL" id="VWSJ01000001">
    <property type="protein sequence ID" value="MSN95710.1"/>
    <property type="molecule type" value="Genomic_DNA"/>
</dbReference>
<dbReference type="GO" id="GO:0005886">
    <property type="term" value="C:plasma membrane"/>
    <property type="evidence" value="ECO:0007669"/>
    <property type="project" value="UniProtKB-SubCell"/>
</dbReference>
<sequence length="482" mass="53814">MLESKFEFGILNFGLISPVVVLILFGLLMLCVSMVKKDLNNKFYIYISVIALILNLAFLFGTGDGKTRGFFGLVLLDGVAFMGLVIISLMSIFFVLFFDGEEEEFKRPEYYVLYLFMLSGYEFMVISENLILIIVGLEFSSLALYTMIAMRNTNFSVESAIKYFVMGALGTGFFVFGAGILYYATGRIDISGINLFLESSKPNHILFVGVVFMMVAIGFKVSLVPFHTWLGDIYESSHSFLAGFISIIPKFAALVVAFRFFDVMIESGVYFAQILLYILSIITMFVGNLTALIQKDIKRMLAFSSISHVGFLMAGILISTTYANVSLFIYWIMFCIANLGVFGLLWALKQNGDLKYDYPFESFFGLARKDIKSALLMAIFMLSLAGFPPFSLFWGKMYLMGAAINSGFIFLALAMAINSAIGVYYYLRVVVVMFLKDGGKSVAKSDKFGFIITSCAILCIIAPFVFKALIPKIYEMLILSGF</sequence>
<feature type="transmembrane region" description="Helical" evidence="5">
    <location>
        <begin position="328"/>
        <end position="348"/>
    </location>
</feature>
<feature type="transmembrane region" description="Helical" evidence="5">
    <location>
        <begin position="110"/>
        <end position="126"/>
    </location>
</feature>
<comment type="catalytic activity">
    <reaction evidence="5">
        <text>a quinone + NADH + 5 H(+)(in) = a quinol + NAD(+) + 4 H(+)(out)</text>
        <dbReference type="Rhea" id="RHEA:57888"/>
        <dbReference type="ChEBI" id="CHEBI:15378"/>
        <dbReference type="ChEBI" id="CHEBI:24646"/>
        <dbReference type="ChEBI" id="CHEBI:57540"/>
        <dbReference type="ChEBI" id="CHEBI:57945"/>
        <dbReference type="ChEBI" id="CHEBI:132124"/>
    </reaction>
</comment>
<dbReference type="GO" id="GO:0050136">
    <property type="term" value="F:NADH dehydrogenase (quinone) (non-electrogenic) activity"/>
    <property type="evidence" value="ECO:0007669"/>
    <property type="project" value="UniProtKB-UniRule"/>
</dbReference>
<keyword evidence="9" id="KW-1185">Reference proteome</keyword>
<evidence type="ECO:0000313" key="9">
    <source>
        <dbReference type="Proteomes" id="UP000476338"/>
    </source>
</evidence>
<keyword evidence="2 5" id="KW-0812">Transmembrane</keyword>
<comment type="caution">
    <text evidence="8">The sequence shown here is derived from an EMBL/GenBank/DDBJ whole genome shotgun (WGS) entry which is preliminary data.</text>
</comment>
<evidence type="ECO:0000256" key="4">
    <source>
        <dbReference type="ARBA" id="ARBA00023136"/>
    </source>
</evidence>
<comment type="subunit">
    <text evidence="5">NDH-1 is composed of 14 different subunits. Subunits NuoA, H, J, K, L, M, N constitute the membrane sector of the complex.</text>
</comment>
<comment type="function">
    <text evidence="5">NDH-1 shuttles electrons from NADH, via FMN and iron-sulfur (Fe-S) centers, to quinones in the respiratory chain. The immediate electron acceptor for the enzyme in this species is believed to be ubiquinone. Couples the redox reaction to proton translocation (for every two electrons transferred, four hydrogen ions are translocated across the cytoplasmic membrane), and thus conserves the redox energy in a proton gradient.</text>
</comment>
<evidence type="ECO:0000256" key="6">
    <source>
        <dbReference type="RuleBase" id="RU000320"/>
    </source>
</evidence>
<accession>A0A6L5WFC2</accession>
<feature type="transmembrane region" description="Helical" evidence="5">
    <location>
        <begin position="69"/>
        <end position="98"/>
    </location>
</feature>
<feature type="transmembrane region" description="Helical" evidence="5">
    <location>
        <begin position="238"/>
        <end position="258"/>
    </location>
</feature>
<feature type="transmembrane region" description="Helical" evidence="5">
    <location>
        <begin position="6"/>
        <end position="31"/>
    </location>
</feature>
<dbReference type="InterPro" id="IPR010096">
    <property type="entry name" value="NADH-Q_OxRdtase_suN/2"/>
</dbReference>
<dbReference type="EC" id="7.1.1.-" evidence="5"/>
<organism evidence="8 9">
    <name type="scientific">Campylobacter portucalensis</name>
    <dbReference type="NCBI Taxonomy" id="2608384"/>
    <lineage>
        <taxon>Bacteria</taxon>
        <taxon>Pseudomonadati</taxon>
        <taxon>Campylobacterota</taxon>
        <taxon>Epsilonproteobacteria</taxon>
        <taxon>Campylobacterales</taxon>
        <taxon>Campylobacteraceae</taxon>
        <taxon>Campylobacter</taxon>
    </lineage>
</organism>
<keyword evidence="5" id="KW-0813">Transport</keyword>
<dbReference type="RefSeq" id="WP_154569981.1">
    <property type="nucleotide sequence ID" value="NZ_VWSJ01000001.1"/>
</dbReference>